<dbReference type="GO" id="GO:0016787">
    <property type="term" value="F:hydrolase activity"/>
    <property type="evidence" value="ECO:0007669"/>
    <property type="project" value="UniProtKB-KW"/>
</dbReference>
<sequence>MSRIRYLAHGSSQRIIVKSYCHSTSFASRNVIETGQALRTVLAPLYMPAPTEELWTRNAEQFYYLWNFPNCVGAIDGKHITVEARGSAAFNYKKTHSIILLAVVDAQYKFVMVDIGEYGSWNDSAVFRSCRIGTNMMSGTLHLPDAQELPHTSVKMPFVVVLGTRLFLSWKTL</sequence>
<dbReference type="EMBL" id="GIFC01012804">
    <property type="protein sequence ID" value="MXU94887.1"/>
    <property type="molecule type" value="Transcribed_RNA"/>
</dbReference>
<evidence type="ECO:0000313" key="9">
    <source>
        <dbReference type="EMBL" id="MXU94887.1"/>
    </source>
</evidence>
<dbReference type="Pfam" id="PF13359">
    <property type="entry name" value="DDE_Tnp_4"/>
    <property type="match status" value="1"/>
</dbReference>
<dbReference type="AlphaFoldDB" id="A0A6B0UYE7"/>
<accession>A0A6B0UYE7</accession>
<dbReference type="GO" id="GO:0004518">
    <property type="term" value="F:nuclease activity"/>
    <property type="evidence" value="ECO:0007669"/>
    <property type="project" value="UniProtKB-KW"/>
</dbReference>
<keyword evidence="5" id="KW-0479">Metal-binding</keyword>
<organism evidence="9">
    <name type="scientific">Ixodes ricinus</name>
    <name type="common">Common tick</name>
    <name type="synonym">Acarus ricinus</name>
    <dbReference type="NCBI Taxonomy" id="34613"/>
    <lineage>
        <taxon>Eukaryota</taxon>
        <taxon>Metazoa</taxon>
        <taxon>Ecdysozoa</taxon>
        <taxon>Arthropoda</taxon>
        <taxon>Chelicerata</taxon>
        <taxon>Arachnida</taxon>
        <taxon>Acari</taxon>
        <taxon>Parasitiformes</taxon>
        <taxon>Ixodida</taxon>
        <taxon>Ixodoidea</taxon>
        <taxon>Ixodidae</taxon>
        <taxon>Ixodinae</taxon>
        <taxon>Ixodes</taxon>
    </lineage>
</organism>
<comment type="cofactor">
    <cofactor evidence="1">
        <name>a divalent metal cation</name>
        <dbReference type="ChEBI" id="CHEBI:60240"/>
    </cofactor>
</comment>
<comment type="subcellular location">
    <subcellularLocation>
        <location evidence="2">Nucleus</location>
    </subcellularLocation>
</comment>
<evidence type="ECO:0000259" key="8">
    <source>
        <dbReference type="Pfam" id="PF13359"/>
    </source>
</evidence>
<evidence type="ECO:0000256" key="3">
    <source>
        <dbReference type="ARBA" id="ARBA00006958"/>
    </source>
</evidence>
<name>A0A6B0UYE7_IXORI</name>
<evidence type="ECO:0000256" key="1">
    <source>
        <dbReference type="ARBA" id="ARBA00001968"/>
    </source>
</evidence>
<keyword evidence="4" id="KW-0540">Nuclease</keyword>
<dbReference type="PANTHER" id="PTHR22930">
    <property type="match status" value="1"/>
</dbReference>
<comment type="similarity">
    <text evidence="3">Belongs to the HARBI1 family.</text>
</comment>
<dbReference type="GO" id="GO:0005634">
    <property type="term" value="C:nucleus"/>
    <property type="evidence" value="ECO:0007669"/>
    <property type="project" value="UniProtKB-SubCell"/>
</dbReference>
<evidence type="ECO:0000256" key="5">
    <source>
        <dbReference type="ARBA" id="ARBA00022723"/>
    </source>
</evidence>
<dbReference type="InterPro" id="IPR027806">
    <property type="entry name" value="HARBI1_dom"/>
</dbReference>
<protein>
    <submittedName>
        <fullName evidence="9">Putative nuclease harbi1</fullName>
    </submittedName>
</protein>
<feature type="domain" description="DDE Tnp4" evidence="8">
    <location>
        <begin position="75"/>
        <end position="137"/>
    </location>
</feature>
<evidence type="ECO:0000256" key="6">
    <source>
        <dbReference type="ARBA" id="ARBA00022801"/>
    </source>
</evidence>
<keyword evidence="6" id="KW-0378">Hydrolase</keyword>
<evidence type="ECO:0000256" key="7">
    <source>
        <dbReference type="ARBA" id="ARBA00023242"/>
    </source>
</evidence>
<evidence type="ECO:0000256" key="2">
    <source>
        <dbReference type="ARBA" id="ARBA00004123"/>
    </source>
</evidence>
<dbReference type="InterPro" id="IPR045249">
    <property type="entry name" value="HARBI1-like"/>
</dbReference>
<evidence type="ECO:0000256" key="4">
    <source>
        <dbReference type="ARBA" id="ARBA00022722"/>
    </source>
</evidence>
<reference evidence="9" key="1">
    <citation type="submission" date="2019-12" db="EMBL/GenBank/DDBJ databases">
        <title>An insight into the sialome of adult female Ixodes ricinus ticks feeding for 6 days.</title>
        <authorList>
            <person name="Perner J."/>
            <person name="Ribeiro J.M.C."/>
        </authorList>
    </citation>
    <scope>NUCLEOTIDE SEQUENCE</scope>
    <source>
        <strain evidence="9">Semi-engorged</strain>
        <tissue evidence="9">Salivary glands</tissue>
    </source>
</reference>
<dbReference type="GO" id="GO:0046872">
    <property type="term" value="F:metal ion binding"/>
    <property type="evidence" value="ECO:0007669"/>
    <property type="project" value="UniProtKB-KW"/>
</dbReference>
<keyword evidence="7" id="KW-0539">Nucleus</keyword>
<proteinExistence type="inferred from homology"/>
<dbReference type="PANTHER" id="PTHR22930:SF269">
    <property type="entry name" value="NUCLEASE HARBI1-LIKE PROTEIN"/>
    <property type="match status" value="1"/>
</dbReference>